<organism evidence="3 4">
    <name type="scientific">Eutypa lata (strain UCR-EL1)</name>
    <name type="common">Grapevine dieback disease fungus</name>
    <name type="synonym">Eutypa armeniacae</name>
    <dbReference type="NCBI Taxonomy" id="1287681"/>
    <lineage>
        <taxon>Eukaryota</taxon>
        <taxon>Fungi</taxon>
        <taxon>Dikarya</taxon>
        <taxon>Ascomycota</taxon>
        <taxon>Pezizomycotina</taxon>
        <taxon>Sordariomycetes</taxon>
        <taxon>Xylariomycetidae</taxon>
        <taxon>Xylariales</taxon>
        <taxon>Diatrypaceae</taxon>
        <taxon>Eutypa</taxon>
    </lineage>
</organism>
<dbReference type="GO" id="GO:0031146">
    <property type="term" value="P:SCF-dependent proteasomal ubiquitin-dependent protein catabolic process"/>
    <property type="evidence" value="ECO:0007669"/>
    <property type="project" value="TreeGrafter"/>
</dbReference>
<feature type="compositionally biased region" description="Basic residues" evidence="1">
    <location>
        <begin position="101"/>
        <end position="111"/>
    </location>
</feature>
<dbReference type="EMBL" id="KB706145">
    <property type="protein sequence ID" value="EMR68982.1"/>
    <property type="molecule type" value="Genomic_DNA"/>
</dbReference>
<dbReference type="Proteomes" id="UP000012174">
    <property type="component" value="Unassembled WGS sequence"/>
</dbReference>
<dbReference type="AlphaFoldDB" id="M7SXF2"/>
<evidence type="ECO:0000313" key="4">
    <source>
        <dbReference type="Proteomes" id="UP000012174"/>
    </source>
</evidence>
<feature type="region of interest" description="Disordered" evidence="1">
    <location>
        <begin position="1"/>
        <end position="117"/>
    </location>
</feature>
<feature type="compositionally biased region" description="Low complexity" evidence="1">
    <location>
        <begin position="41"/>
        <end position="56"/>
    </location>
</feature>
<dbReference type="Gene3D" id="3.80.10.10">
    <property type="entry name" value="Ribonuclease Inhibitor"/>
    <property type="match status" value="2"/>
</dbReference>
<dbReference type="InterPro" id="IPR032675">
    <property type="entry name" value="LRR_dom_sf"/>
</dbReference>
<dbReference type="InterPro" id="IPR006553">
    <property type="entry name" value="Leu-rich_rpt_Cys-con_subtyp"/>
</dbReference>
<proteinExistence type="predicted"/>
<dbReference type="InterPro" id="IPR001611">
    <property type="entry name" value="Leu-rich_rpt"/>
</dbReference>
<evidence type="ECO:0000259" key="2">
    <source>
        <dbReference type="Pfam" id="PF23550"/>
    </source>
</evidence>
<keyword evidence="4" id="KW-1185">Reference proteome</keyword>
<dbReference type="Pfam" id="PF13516">
    <property type="entry name" value="LRR_6"/>
    <property type="match status" value="1"/>
</dbReference>
<dbReference type="KEGG" id="ela:UCREL1_4006"/>
<dbReference type="PANTHER" id="PTHR13318:SF234">
    <property type="entry name" value="RNI-LIKE PROTEIN"/>
    <property type="match status" value="1"/>
</dbReference>
<feature type="compositionally biased region" description="Basic and acidic residues" evidence="1">
    <location>
        <begin position="90"/>
        <end position="100"/>
    </location>
</feature>
<protein>
    <submittedName>
        <fullName evidence="3">Putative dna repair protein</fullName>
    </submittedName>
</protein>
<feature type="compositionally biased region" description="Acidic residues" evidence="1">
    <location>
        <begin position="61"/>
        <end position="72"/>
    </location>
</feature>
<evidence type="ECO:0000313" key="3">
    <source>
        <dbReference type="EMBL" id="EMR68982.1"/>
    </source>
</evidence>
<reference evidence="4" key="1">
    <citation type="journal article" date="2013" name="Genome Announc.">
        <title>Draft genome sequence of the grapevine dieback fungus Eutypa lata UCR-EL1.</title>
        <authorList>
            <person name="Blanco-Ulate B."/>
            <person name="Rolshausen P.E."/>
            <person name="Cantu D."/>
        </authorList>
    </citation>
    <scope>NUCLEOTIDE SEQUENCE [LARGE SCALE GENOMIC DNA]</scope>
    <source>
        <strain evidence="4">UCR-EL1</strain>
    </source>
</reference>
<dbReference type="SMART" id="SM00367">
    <property type="entry name" value="LRR_CC"/>
    <property type="match status" value="4"/>
</dbReference>
<feature type="region of interest" description="Disordered" evidence="1">
    <location>
        <begin position="171"/>
        <end position="190"/>
    </location>
</feature>
<sequence>MLNQPARSIRGPRSALTDFLASQNISASQIRADRDARRRTATTTDSAQDDTAAASSTNGAEDVDEEEDEEAEAGPSTSTAATRRTREQKRKNQEAAIEKIKKSKAYKKRKRLADSDDDDDDLALAIFNARAAPPPGQTENCEICNKRFTVTPYSKAGPNGGLLCPKCAKENATDAPPAKKSKKKAGVTPGVGRRKIQSSILDGTFQIGAKNLMTLCIEILAKNIDLADDLGDLPPTMIDRIARILSKKRLMNSQTLDLFLRPDVEDLMIYDGARLRTDDYIRIFSIASKLKKLKIRNAIQFKDEVMEYLMGRHLNLESLYLYGANLLAEDRWIEFLAAKGKHLKALQIGYTDKHLNDNVVASLKDHCPSLTRLKICHNQQVSNKGVEHIADLKNLEHLGLQFVTETATEPYVHVIEKIGKQLRTFSIRNVPHVDDRLLDAIHENCTSLTKLRIQDSEVMTDAGFARLFKGWKNKPLTFIDLKKCRHVDASKPRENAHLTGLCSDGFKALMGHSGRKLKHLNVHACRHISRETFEEVFDLDKEYPELLKMEISFCEQVTDLIVGRIFRTCPKLKELNVFGCMKLKEVVVPKGRILVGVPNVIGMTIEGVED</sequence>
<dbReference type="InterPro" id="IPR056451">
    <property type="entry name" value="Znf_Tbcl_Rhp7"/>
</dbReference>
<evidence type="ECO:0000256" key="1">
    <source>
        <dbReference type="SAM" id="MobiDB-lite"/>
    </source>
</evidence>
<dbReference type="GO" id="GO:0019005">
    <property type="term" value="C:SCF ubiquitin ligase complex"/>
    <property type="evidence" value="ECO:0007669"/>
    <property type="project" value="TreeGrafter"/>
</dbReference>
<dbReference type="HOGENOM" id="CLU_006598_1_0_1"/>
<dbReference type="SUPFAM" id="SSF52047">
    <property type="entry name" value="RNI-like"/>
    <property type="match status" value="1"/>
</dbReference>
<name>M7SXF2_EUTLA</name>
<feature type="domain" description="DNA repair protein rhp7 treble clef" evidence="2">
    <location>
        <begin position="135"/>
        <end position="171"/>
    </location>
</feature>
<dbReference type="eggNOG" id="KOG1947">
    <property type="taxonomic scope" value="Eukaryota"/>
</dbReference>
<dbReference type="OrthoDB" id="1924287at2759"/>
<gene>
    <name evidence="3" type="ORF">UCREL1_4006</name>
</gene>
<dbReference type="Pfam" id="PF23550">
    <property type="entry name" value="zf_Tbcl_Rhp7"/>
    <property type="match status" value="1"/>
</dbReference>
<dbReference type="PANTHER" id="PTHR13318">
    <property type="entry name" value="PARTNER OF PAIRED, ISOFORM B-RELATED"/>
    <property type="match status" value="1"/>
</dbReference>
<dbReference type="FunFam" id="3.80.10.10:FF:000601">
    <property type="entry name" value="DNA repair protein Rad7, protein"/>
    <property type="match status" value="1"/>
</dbReference>
<accession>M7SXF2</accession>
<dbReference type="STRING" id="1287681.M7SXF2"/>
<dbReference type="OMA" id="ACRHISR"/>